<reference evidence="8 9" key="1">
    <citation type="submission" date="2023-08" db="EMBL/GenBank/DDBJ databases">
        <title>Nocardioides seae sp. nov., a bacterium isolated from a soil.</title>
        <authorList>
            <person name="Wang X."/>
        </authorList>
    </citation>
    <scope>NUCLEOTIDE SEQUENCE [LARGE SCALE GENOMIC DNA]</scope>
    <source>
        <strain evidence="8 9">YZH12</strain>
    </source>
</reference>
<evidence type="ECO:0000256" key="3">
    <source>
        <dbReference type="ARBA" id="ARBA00022729"/>
    </source>
</evidence>
<comment type="caution">
    <text evidence="8">The sequence shown here is derived from an EMBL/GenBank/DDBJ whole genome shotgun (WGS) entry which is preliminary data.</text>
</comment>
<gene>
    <name evidence="8" type="ORF">RDV89_04645</name>
</gene>
<evidence type="ECO:0000313" key="9">
    <source>
        <dbReference type="Proteomes" id="UP001268542"/>
    </source>
</evidence>
<dbReference type="PANTHER" id="PTHR30429">
    <property type="entry name" value="D-METHIONINE-BINDING LIPOPROTEIN METQ"/>
    <property type="match status" value="1"/>
</dbReference>
<keyword evidence="9" id="KW-1185">Reference proteome</keyword>
<evidence type="ECO:0000256" key="4">
    <source>
        <dbReference type="ARBA" id="ARBA00023136"/>
    </source>
</evidence>
<dbReference type="Pfam" id="PF03180">
    <property type="entry name" value="Lipoprotein_9"/>
    <property type="match status" value="1"/>
</dbReference>
<comment type="similarity">
    <text evidence="2">Belongs to the NlpA lipoprotein family.</text>
</comment>
<dbReference type="SUPFAM" id="SSF53850">
    <property type="entry name" value="Periplasmic binding protein-like II"/>
    <property type="match status" value="1"/>
</dbReference>
<accession>A0ABU3PTW7</accession>
<name>A0ABU3PTW7_9ACTN</name>
<keyword evidence="7" id="KW-0812">Transmembrane</keyword>
<keyword evidence="6" id="KW-0449">Lipoprotein</keyword>
<organism evidence="8 9">
    <name type="scientific">Nocardioides imazamoxiresistens</name>
    <dbReference type="NCBI Taxonomy" id="3231893"/>
    <lineage>
        <taxon>Bacteria</taxon>
        <taxon>Bacillati</taxon>
        <taxon>Actinomycetota</taxon>
        <taxon>Actinomycetes</taxon>
        <taxon>Propionibacteriales</taxon>
        <taxon>Nocardioidaceae</taxon>
        <taxon>Nocardioides</taxon>
    </lineage>
</organism>
<dbReference type="Proteomes" id="UP001268542">
    <property type="component" value="Unassembled WGS sequence"/>
</dbReference>
<dbReference type="EMBL" id="JAVYII010000002">
    <property type="protein sequence ID" value="MDT9592341.1"/>
    <property type="molecule type" value="Genomic_DNA"/>
</dbReference>
<comment type="subcellular location">
    <subcellularLocation>
        <location evidence="1">Membrane</location>
        <topology evidence="1">Lipid-anchor</topology>
    </subcellularLocation>
</comment>
<sequence>MSNELLEAPKSRRGVITVVLAVVVVAALVAAYFLFIRDNGGAVGAAEENTIRIGVVDDSDPYWDVFVDAAEEEGLSIEIVNYDEYSLPNPALDEGEIDLNQFQHIVFLAEYVANTDSDLVPIGSTAIYPLGLYSTQYDSVEDIPDGATVVVPDDPSNRARALLILQSAGLIELEGGGSIFSDLTEVDEAASRVEVTEAAADLTATSLDDVAAAVINNDFIEAAGLTPDDTIAEDDPSDPNALPYVNIFAARGEDKDNEDYLKLVEIYQDTQEVLDGVQEAAGGTAEFVKIPAADLETSLADTVEDTKANQG</sequence>
<evidence type="ECO:0000256" key="6">
    <source>
        <dbReference type="ARBA" id="ARBA00023288"/>
    </source>
</evidence>
<keyword evidence="7" id="KW-1133">Transmembrane helix</keyword>
<protein>
    <submittedName>
        <fullName evidence="8">MetQ/NlpA family ABC transporter substrate-binding protein</fullName>
    </submittedName>
</protein>
<evidence type="ECO:0000256" key="1">
    <source>
        <dbReference type="ARBA" id="ARBA00004635"/>
    </source>
</evidence>
<evidence type="ECO:0000256" key="5">
    <source>
        <dbReference type="ARBA" id="ARBA00023139"/>
    </source>
</evidence>
<keyword evidence="4 7" id="KW-0472">Membrane</keyword>
<evidence type="ECO:0000256" key="2">
    <source>
        <dbReference type="ARBA" id="ARBA00008973"/>
    </source>
</evidence>
<dbReference type="RefSeq" id="WP_315731766.1">
    <property type="nucleotide sequence ID" value="NZ_JAVYII010000002.1"/>
</dbReference>
<proteinExistence type="inferred from homology"/>
<evidence type="ECO:0000313" key="8">
    <source>
        <dbReference type="EMBL" id="MDT9592341.1"/>
    </source>
</evidence>
<feature type="transmembrane region" description="Helical" evidence="7">
    <location>
        <begin position="15"/>
        <end position="35"/>
    </location>
</feature>
<dbReference type="Gene3D" id="3.40.190.10">
    <property type="entry name" value="Periplasmic binding protein-like II"/>
    <property type="match status" value="2"/>
</dbReference>
<keyword evidence="3" id="KW-0732">Signal</keyword>
<keyword evidence="5" id="KW-0564">Palmitate</keyword>
<evidence type="ECO:0000256" key="7">
    <source>
        <dbReference type="SAM" id="Phobius"/>
    </source>
</evidence>
<dbReference type="PANTHER" id="PTHR30429:SF3">
    <property type="entry name" value="LIPOPROTEIN"/>
    <property type="match status" value="1"/>
</dbReference>
<dbReference type="InterPro" id="IPR004872">
    <property type="entry name" value="Lipoprotein_NlpA"/>
</dbReference>